<comment type="caution">
    <text evidence="2">The sequence shown here is derived from an EMBL/GenBank/DDBJ whole genome shotgun (WGS) entry which is preliminary data.</text>
</comment>
<proteinExistence type="predicted"/>
<organism evidence="2 3">
    <name type="scientific">Linnemannia exigua</name>
    <dbReference type="NCBI Taxonomy" id="604196"/>
    <lineage>
        <taxon>Eukaryota</taxon>
        <taxon>Fungi</taxon>
        <taxon>Fungi incertae sedis</taxon>
        <taxon>Mucoromycota</taxon>
        <taxon>Mortierellomycotina</taxon>
        <taxon>Mortierellomycetes</taxon>
        <taxon>Mortierellales</taxon>
        <taxon>Mortierellaceae</taxon>
        <taxon>Linnemannia</taxon>
    </lineage>
</organism>
<gene>
    <name evidence="2" type="ORF">BGZ95_005881</name>
</gene>
<protein>
    <submittedName>
        <fullName evidence="2">Uncharacterized protein</fullName>
    </submittedName>
</protein>
<accession>A0AAD4H8V9</accession>
<sequence>MAGGMATTHLSRTRKEALALDLEAAVLACYGYHGQAKASKRSINQMLSRLKSLLSRGKDQFAQRDLLHGYIFDAWSGRKCVDQFLELTARWPLDTDSYLKLLTGLDLGDQLVATLLTVTLQESTRLMSLILESAEVSTKQFSSLFVWTVDQIDIRYRKKQDPSHSQDAHSNPGEIMRLWTDRAKECENTRRLFRVSFRTILRQLIVRHSRRHRGGISYWGLGDGDQVDTTQTAVADEIIQGLLADIITILTEHPVQGEGEEGGQFVQEIFEDVRRWDQFCTASGLKISEQLSSIVRTPKRRKQEGKTMRTKDATLQAILQRDAEFAVKKNRSITANGNGLQQSPWNNHEGAFITICDNLRQKHDFPGYPPTPMSRLTTYMSLDSRQERAKCLLDHIEWVESTIRYRSAGWLSCAKLKLQFFAIFDESYVNEELADIICDHNLHWDLCSTLLKYLRRHRADPTRMTADTFQLGCELLLSVFTKRVGLRLSLRDHLFRQSNLICKDATGPLFGSWDFWRISIDTLLTSTLNQVVVSEDSLQSSAVSSNTVETLVKISLIAPYRVLSRVVHSIIVNRGQCGLLIQVILGLGQLAWLRASPTEPTLLVTVLQHLLKSTANEDGGPELLWSDQQLDNFVDFVTNAMATRSFATGMLVLDPKELLTDCVAPFLDDMEVDHPSPLFQAVTRILLKMYEPEPAQASSTGVTGIVLEGERLLPRGIQLQILLRLLQLRTQENYWTADEGQGCCRKTIVDRCGGENLDGLSRLCETIVLWMNAYVSSLADFDQEERELFSEFLQSVQETGSEPVDLESTLIVVPLIEACRRTMALDLGLPSLPAGLFRLCGDRLKVFEYSRSVSQHTDPLLLDKAAEALVLLLDLGRMCDDVLADLIQAIEFGDIPSSAQHALRLIMAPALYRVLSISTRQQSHRLLTHAVPVLAQLWGGPSDPSLFWDDQSDNSAQYSRFPKLEPYWDKFKHGAHQLGGDESETSTSSTFKTTGDALDILLTLESTLRFSLDPLPTKDLKLVLQVFQSDLGYDMMPDQVTSLIQFIFKSIRIEWTNVPLDHLLYCFMKVCKMSYIVDSQHQVNPYPNRLTPQAKLVPPPPLSSSSNGNDSSSTDESLRAWQNAYLDHMSQPMDGETRRQLDVARAKARDELVLMAMNFSNALVSHQDNIYGHSPELAGDIYMQEVTVGGHVRGRARRGGRGRGRGGRERREGNREIGDRDEGVVRCRNRQEAWQATGGQLDKGTQAWFNGIMTSPPLDRPTKDDADESQGRTSNASTPDVSGVQHKDARTVEESVAEDAAVEKPKPKEMLNPNQVDCLLLALAYLPTQESQAVRSRLHRFLNAQPTSHF</sequence>
<feature type="compositionally biased region" description="Basic residues" evidence="1">
    <location>
        <begin position="1192"/>
        <end position="1205"/>
    </location>
</feature>
<name>A0AAD4H8V9_9FUNG</name>
<dbReference type="EMBL" id="JAAAIL010000272">
    <property type="protein sequence ID" value="KAG0277483.1"/>
    <property type="molecule type" value="Genomic_DNA"/>
</dbReference>
<feature type="compositionally biased region" description="Polar residues" evidence="1">
    <location>
        <begin position="1271"/>
        <end position="1280"/>
    </location>
</feature>
<reference evidence="2" key="1">
    <citation type="journal article" date="2020" name="Fungal Divers.">
        <title>Resolving the Mortierellaceae phylogeny through synthesis of multi-gene phylogenetics and phylogenomics.</title>
        <authorList>
            <person name="Vandepol N."/>
            <person name="Liber J."/>
            <person name="Desiro A."/>
            <person name="Na H."/>
            <person name="Kennedy M."/>
            <person name="Barry K."/>
            <person name="Grigoriev I.V."/>
            <person name="Miller A.N."/>
            <person name="O'Donnell K."/>
            <person name="Stajich J.E."/>
            <person name="Bonito G."/>
        </authorList>
    </citation>
    <scope>NUCLEOTIDE SEQUENCE</scope>
    <source>
        <strain evidence="2">NRRL 28262</strain>
    </source>
</reference>
<dbReference type="Proteomes" id="UP001194580">
    <property type="component" value="Unassembled WGS sequence"/>
</dbReference>
<feature type="compositionally biased region" description="Basic and acidic residues" evidence="1">
    <location>
        <begin position="1206"/>
        <end position="1217"/>
    </location>
</feature>
<evidence type="ECO:0000313" key="3">
    <source>
        <dbReference type="Proteomes" id="UP001194580"/>
    </source>
</evidence>
<feature type="region of interest" description="Disordered" evidence="1">
    <location>
        <begin position="1192"/>
        <end position="1217"/>
    </location>
</feature>
<feature type="region of interest" description="Disordered" evidence="1">
    <location>
        <begin position="1087"/>
        <end position="1117"/>
    </location>
</feature>
<keyword evidence="3" id="KW-1185">Reference proteome</keyword>
<evidence type="ECO:0000256" key="1">
    <source>
        <dbReference type="SAM" id="MobiDB-lite"/>
    </source>
</evidence>
<feature type="region of interest" description="Disordered" evidence="1">
    <location>
        <begin position="1236"/>
        <end position="1311"/>
    </location>
</feature>
<feature type="compositionally biased region" description="Low complexity" evidence="1">
    <location>
        <begin position="1103"/>
        <end position="1115"/>
    </location>
</feature>
<evidence type="ECO:0000313" key="2">
    <source>
        <dbReference type="EMBL" id="KAG0277483.1"/>
    </source>
</evidence>